<dbReference type="InterPro" id="IPR051468">
    <property type="entry name" value="Fungal_SecMetab_SDRs"/>
</dbReference>
<organism evidence="1 2">
    <name type="scientific">Hwanghaeella grinnelliae</name>
    <dbReference type="NCBI Taxonomy" id="2500179"/>
    <lineage>
        <taxon>Bacteria</taxon>
        <taxon>Pseudomonadati</taxon>
        <taxon>Pseudomonadota</taxon>
        <taxon>Alphaproteobacteria</taxon>
        <taxon>Rhodospirillales</taxon>
        <taxon>Rhodospirillaceae</taxon>
        <taxon>Hwanghaeella</taxon>
    </lineage>
</organism>
<dbReference type="Gene3D" id="3.40.50.720">
    <property type="entry name" value="NAD(P)-binding Rossmann-like Domain"/>
    <property type="match status" value="1"/>
</dbReference>
<dbReference type="PRINTS" id="PR00081">
    <property type="entry name" value="GDHRDH"/>
</dbReference>
<dbReference type="InterPro" id="IPR002347">
    <property type="entry name" value="SDR_fam"/>
</dbReference>
<dbReference type="SUPFAM" id="SSF51735">
    <property type="entry name" value="NAD(P)-binding Rossmann-fold domains"/>
    <property type="match status" value="1"/>
</dbReference>
<dbReference type="PANTHER" id="PTHR43544">
    <property type="entry name" value="SHORT-CHAIN DEHYDROGENASE/REDUCTASE"/>
    <property type="match status" value="1"/>
</dbReference>
<dbReference type="InterPro" id="IPR036291">
    <property type="entry name" value="NAD(P)-bd_dom_sf"/>
</dbReference>
<comment type="caution">
    <text evidence="1">The sequence shown here is derived from an EMBL/GenBank/DDBJ whole genome shotgun (WGS) entry which is preliminary data.</text>
</comment>
<evidence type="ECO:0000313" key="1">
    <source>
        <dbReference type="EMBL" id="RVU39086.1"/>
    </source>
</evidence>
<dbReference type="GO" id="GO:0005737">
    <property type="term" value="C:cytoplasm"/>
    <property type="evidence" value="ECO:0007669"/>
    <property type="project" value="TreeGrafter"/>
</dbReference>
<name>A0A437QXD8_9PROT</name>
<evidence type="ECO:0000313" key="2">
    <source>
        <dbReference type="Proteomes" id="UP000287447"/>
    </source>
</evidence>
<dbReference type="PANTHER" id="PTHR43544:SF12">
    <property type="entry name" value="NAD(P)-BINDING ROSSMANN-FOLD SUPERFAMILY PROTEIN"/>
    <property type="match status" value="1"/>
</dbReference>
<accession>A0A437QXD8</accession>
<gene>
    <name evidence="1" type="ORF">EOI86_07465</name>
</gene>
<dbReference type="GO" id="GO:0016491">
    <property type="term" value="F:oxidoreductase activity"/>
    <property type="evidence" value="ECO:0007669"/>
    <property type="project" value="TreeGrafter"/>
</dbReference>
<keyword evidence="2" id="KW-1185">Reference proteome</keyword>
<dbReference type="EMBL" id="SADE01000001">
    <property type="protein sequence ID" value="RVU39086.1"/>
    <property type="molecule type" value="Genomic_DNA"/>
</dbReference>
<proteinExistence type="predicted"/>
<sequence>MSGLLPSFGVGIRAAVIGANGGIGAAVVELLAADPDVEVVYAYSRSSGGLDGAKIRTGHIDIQSETSIEQAAAGTAEQPLHLVFMATGLLHDDARDLSPEKSWRALNPSAMAASYAINTIGPALVAKHFLPRLDKKRRAAFSAISARVGSISDNQLGGWYSYRASKAALNQVIKTCAIELARKNPSALCVGLHPGTVDTGLSKPFQRGVPSEKLFTPDYSARAMLGVLDGIDARQSGSLFAWDGQKIPF</sequence>
<dbReference type="Proteomes" id="UP000287447">
    <property type="component" value="Unassembled WGS sequence"/>
</dbReference>
<dbReference type="RefSeq" id="WP_127764458.1">
    <property type="nucleotide sequence ID" value="NZ_SADE01000001.1"/>
</dbReference>
<protein>
    <submittedName>
        <fullName evidence="1">SDR family NAD(P)-dependent oxidoreductase</fullName>
    </submittedName>
</protein>
<dbReference type="OrthoDB" id="9785826at2"/>
<reference evidence="2" key="1">
    <citation type="submission" date="2019-01" db="EMBL/GenBank/DDBJ databases">
        <title>Gri0909 isolated from a small marine red alga.</title>
        <authorList>
            <person name="Kim J."/>
            <person name="Jeong S.E."/>
            <person name="Jeon C.O."/>
        </authorList>
    </citation>
    <scope>NUCLEOTIDE SEQUENCE [LARGE SCALE GENOMIC DNA]</scope>
    <source>
        <strain evidence="2">Gri0909</strain>
    </source>
</reference>
<dbReference type="AlphaFoldDB" id="A0A437QXD8"/>
<dbReference type="CDD" id="cd05325">
    <property type="entry name" value="carb_red_sniffer_like_SDR_c"/>
    <property type="match status" value="1"/>
</dbReference>
<dbReference type="Pfam" id="PF00106">
    <property type="entry name" value="adh_short"/>
    <property type="match status" value="1"/>
</dbReference>